<name>A0A9W4HNH5_PENOL</name>
<dbReference type="Gene3D" id="1.10.405.20">
    <property type="match status" value="1"/>
</dbReference>
<dbReference type="OrthoDB" id="68575at2759"/>
<evidence type="ECO:0000313" key="2">
    <source>
        <dbReference type="EMBL" id="CAG8099571.1"/>
    </source>
</evidence>
<evidence type="ECO:0008006" key="4">
    <source>
        <dbReference type="Google" id="ProtNLM"/>
    </source>
</evidence>
<dbReference type="InterPro" id="IPR036188">
    <property type="entry name" value="FAD/NAD-bd_sf"/>
</dbReference>
<evidence type="ECO:0000256" key="1">
    <source>
        <dbReference type="SAM" id="SignalP"/>
    </source>
</evidence>
<dbReference type="Gene3D" id="3.30.70.1990">
    <property type="match status" value="1"/>
</dbReference>
<sequence>MTEMAASKARSLIWRILLAAILCLSIPVTGNILDPASYAPEDVIVTDVAIIGGGAAGTYAAINLQQMGQKVVVVEERKHLGGHTNTHTDRSTNITIDYGVQAYLNNSVTLDFFAHFDVPLIDYGDPSIAFRPADFKTGQPSDFKPSRDLSRWAAHLAKYPWLDSSWKIPLPVDPDLLLPLKDFLAKYNMTDITFSLYYSAQGLSNPVYQPTVNVMKMISPSFLREQRGGAVVTARHSNKEIYRKAEVKLGSSLFTKSKVTAVTRPQNGPVSLAVKTRTGSKLIKASKLLITMPPTLHNLEPFDLNMEELGIFTQWKHFGYYTILFNNTSLPPNVQWINVDSSTAYHIPELPAPSMISSTRIPGTVFVYFRSPFDLKRAEIQNAAIKAIRNIQRAQNLTQTTPNVLKFKSHAPFQLNVPADCIASGFYSDLVALQGKRNTWYSGAAFVGHNSGLIWEYTRNLLPQIVSH</sequence>
<gene>
    <name evidence="2" type="ORF">POLS_LOCUS4637</name>
</gene>
<organism evidence="2 3">
    <name type="scientific">Penicillium olsonii</name>
    <dbReference type="NCBI Taxonomy" id="99116"/>
    <lineage>
        <taxon>Eukaryota</taxon>
        <taxon>Fungi</taxon>
        <taxon>Dikarya</taxon>
        <taxon>Ascomycota</taxon>
        <taxon>Pezizomycotina</taxon>
        <taxon>Eurotiomycetes</taxon>
        <taxon>Eurotiomycetidae</taxon>
        <taxon>Eurotiales</taxon>
        <taxon>Aspergillaceae</taxon>
        <taxon>Penicillium</taxon>
    </lineage>
</organism>
<dbReference type="Pfam" id="PF13450">
    <property type="entry name" value="NAD_binding_8"/>
    <property type="match status" value="1"/>
</dbReference>
<accession>A0A9W4HNH5</accession>
<feature type="chain" id="PRO_5040780767" description="Amine oxidase domain-containing protein" evidence="1">
    <location>
        <begin position="31"/>
        <end position="468"/>
    </location>
</feature>
<reference evidence="2" key="1">
    <citation type="submission" date="2021-07" db="EMBL/GenBank/DDBJ databases">
        <authorList>
            <person name="Branca A.L. A."/>
        </authorList>
    </citation>
    <scope>NUCLEOTIDE SEQUENCE</scope>
</reference>
<keyword evidence="3" id="KW-1185">Reference proteome</keyword>
<comment type="caution">
    <text evidence="2">The sequence shown here is derived from an EMBL/GenBank/DDBJ whole genome shotgun (WGS) entry which is preliminary data.</text>
</comment>
<dbReference type="Proteomes" id="UP001153618">
    <property type="component" value="Unassembled WGS sequence"/>
</dbReference>
<dbReference type="AlphaFoldDB" id="A0A9W4HNH5"/>
<dbReference type="EMBL" id="CAJVOS010000023">
    <property type="protein sequence ID" value="CAG8099571.1"/>
    <property type="molecule type" value="Genomic_DNA"/>
</dbReference>
<feature type="signal peptide" evidence="1">
    <location>
        <begin position="1"/>
        <end position="30"/>
    </location>
</feature>
<dbReference type="Gene3D" id="3.50.50.60">
    <property type="entry name" value="FAD/NAD(P)-binding domain"/>
    <property type="match status" value="1"/>
</dbReference>
<dbReference type="SUPFAM" id="SSF51905">
    <property type="entry name" value="FAD/NAD(P)-binding domain"/>
    <property type="match status" value="1"/>
</dbReference>
<keyword evidence="1" id="KW-0732">Signal</keyword>
<protein>
    <recommendedName>
        <fullName evidence="4">Amine oxidase domain-containing protein</fullName>
    </recommendedName>
</protein>
<proteinExistence type="predicted"/>
<evidence type="ECO:0000313" key="3">
    <source>
        <dbReference type="Proteomes" id="UP001153618"/>
    </source>
</evidence>